<keyword evidence="5 9" id="KW-0378">Hydrolase</keyword>
<evidence type="ECO:0000256" key="6">
    <source>
        <dbReference type="ARBA" id="ARBA00022833"/>
    </source>
</evidence>
<name>A0A5R9IL90_9GAMM</name>
<dbReference type="GO" id="GO:0004000">
    <property type="term" value="F:adenosine deaminase activity"/>
    <property type="evidence" value="ECO:0007669"/>
    <property type="project" value="TreeGrafter"/>
</dbReference>
<gene>
    <name evidence="9" type="ORF">FE810_06290</name>
</gene>
<evidence type="ECO:0000256" key="3">
    <source>
        <dbReference type="ARBA" id="ARBA00012784"/>
    </source>
</evidence>
<dbReference type="PANTHER" id="PTHR11409:SF43">
    <property type="entry name" value="ADENOSINE DEAMINASE"/>
    <property type="match status" value="1"/>
</dbReference>
<evidence type="ECO:0000256" key="1">
    <source>
        <dbReference type="ARBA" id="ARBA00001947"/>
    </source>
</evidence>
<dbReference type="FunFam" id="3.20.20.140:FF:000009">
    <property type="entry name" value="Adenosine deaminase"/>
    <property type="match status" value="1"/>
</dbReference>
<dbReference type="OrthoDB" id="105475at2"/>
<keyword evidence="10" id="KW-1185">Reference proteome</keyword>
<dbReference type="EC" id="3.5.4.4" evidence="3"/>
<organism evidence="9 10">
    <name type="scientific">Thalassotalea litorea</name>
    <dbReference type="NCBI Taxonomy" id="2020715"/>
    <lineage>
        <taxon>Bacteria</taxon>
        <taxon>Pseudomonadati</taxon>
        <taxon>Pseudomonadota</taxon>
        <taxon>Gammaproteobacteria</taxon>
        <taxon>Alteromonadales</taxon>
        <taxon>Colwelliaceae</taxon>
        <taxon>Thalassotalea</taxon>
    </lineage>
</organism>
<evidence type="ECO:0000313" key="9">
    <source>
        <dbReference type="EMBL" id="TLU66305.1"/>
    </source>
</evidence>
<keyword evidence="4" id="KW-0479">Metal-binding</keyword>
<comment type="cofactor">
    <cofactor evidence="1">
        <name>Zn(2+)</name>
        <dbReference type="ChEBI" id="CHEBI:29105"/>
    </cofactor>
</comment>
<comment type="similarity">
    <text evidence="2">Belongs to the metallo-dependent hydrolases superfamily. Adenosine and AMP deaminases family.</text>
</comment>
<sequence>MVNTSIPLIDLHRHLDGNIRPETVWDLAQHHGIDLPVDNFQAFIPHVTITDKASDLLEFLSKLDWGVKVLKTLDDCYRVGYENAQDLKIAGIDYAELRFSPYYMAMNHSLNIADVVEAVINGVQQGCKDFNVKANLIGILSRTFGIEACQQELDGLLAHQKHLVAIDLAGDELNQPAEKFIEHFNKARASHMQVTVHAGEAAGPESVWSAVKHLGAQRIGHGVKSIEDPALMNYLAEQQIAIESCLTSNYQTGTISNLIQHPIKQFVEQGLLTTLNTDDPAVEGIELAHEYQLAKNLLGFSDEQLKHIQENALTAAFLSDNEKYALRQRKLGNQISG</sequence>
<keyword evidence="7" id="KW-0546">Nucleotide metabolism</keyword>
<dbReference type="PANTHER" id="PTHR11409">
    <property type="entry name" value="ADENOSINE DEAMINASE"/>
    <property type="match status" value="1"/>
</dbReference>
<feature type="domain" description="Adenosine deaminase" evidence="8">
    <location>
        <begin position="7"/>
        <end position="328"/>
    </location>
</feature>
<dbReference type="CDD" id="cd01320">
    <property type="entry name" value="ADA"/>
    <property type="match status" value="1"/>
</dbReference>
<dbReference type="GO" id="GO:0009117">
    <property type="term" value="P:nucleotide metabolic process"/>
    <property type="evidence" value="ECO:0007669"/>
    <property type="project" value="UniProtKB-KW"/>
</dbReference>
<dbReference type="GO" id="GO:0006154">
    <property type="term" value="P:adenosine catabolic process"/>
    <property type="evidence" value="ECO:0007669"/>
    <property type="project" value="TreeGrafter"/>
</dbReference>
<dbReference type="InterPro" id="IPR032466">
    <property type="entry name" value="Metal_Hydrolase"/>
</dbReference>
<dbReference type="InterPro" id="IPR001365">
    <property type="entry name" value="A_deaminase_dom"/>
</dbReference>
<dbReference type="NCBIfam" id="NF006846">
    <property type="entry name" value="PRK09358.1-1"/>
    <property type="match status" value="1"/>
</dbReference>
<accession>A0A5R9IL90</accession>
<evidence type="ECO:0000256" key="5">
    <source>
        <dbReference type="ARBA" id="ARBA00022801"/>
    </source>
</evidence>
<evidence type="ECO:0000256" key="2">
    <source>
        <dbReference type="ARBA" id="ARBA00006676"/>
    </source>
</evidence>
<dbReference type="AlphaFoldDB" id="A0A5R9IL90"/>
<dbReference type="RefSeq" id="WP_138319180.1">
    <property type="nucleotide sequence ID" value="NZ_VCBC01000005.1"/>
</dbReference>
<evidence type="ECO:0000313" key="10">
    <source>
        <dbReference type="Proteomes" id="UP000307790"/>
    </source>
</evidence>
<dbReference type="InterPro" id="IPR006330">
    <property type="entry name" value="Ado/ade_deaminase"/>
</dbReference>
<evidence type="ECO:0000256" key="4">
    <source>
        <dbReference type="ARBA" id="ARBA00022723"/>
    </source>
</evidence>
<dbReference type="Proteomes" id="UP000307790">
    <property type="component" value="Unassembled WGS sequence"/>
</dbReference>
<comment type="caution">
    <text evidence="9">The sequence shown here is derived from an EMBL/GenBank/DDBJ whole genome shotgun (WGS) entry which is preliminary data.</text>
</comment>
<proteinExistence type="inferred from homology"/>
<dbReference type="GO" id="GO:0043103">
    <property type="term" value="P:hypoxanthine salvage"/>
    <property type="evidence" value="ECO:0007669"/>
    <property type="project" value="TreeGrafter"/>
</dbReference>
<dbReference type="Gene3D" id="3.20.20.140">
    <property type="entry name" value="Metal-dependent hydrolases"/>
    <property type="match status" value="1"/>
</dbReference>
<dbReference type="GO" id="GO:0046872">
    <property type="term" value="F:metal ion binding"/>
    <property type="evidence" value="ECO:0007669"/>
    <property type="project" value="UniProtKB-KW"/>
</dbReference>
<protein>
    <recommendedName>
        <fullName evidence="3">adenosine deaminase</fullName>
        <ecNumber evidence="3">3.5.4.4</ecNumber>
    </recommendedName>
</protein>
<dbReference type="Pfam" id="PF00962">
    <property type="entry name" value="A_deaminase"/>
    <property type="match status" value="1"/>
</dbReference>
<evidence type="ECO:0000259" key="8">
    <source>
        <dbReference type="Pfam" id="PF00962"/>
    </source>
</evidence>
<dbReference type="GO" id="GO:0005829">
    <property type="term" value="C:cytosol"/>
    <property type="evidence" value="ECO:0007669"/>
    <property type="project" value="TreeGrafter"/>
</dbReference>
<dbReference type="GO" id="GO:0046103">
    <property type="term" value="P:inosine biosynthetic process"/>
    <property type="evidence" value="ECO:0007669"/>
    <property type="project" value="TreeGrafter"/>
</dbReference>
<dbReference type="NCBIfam" id="TIGR01430">
    <property type="entry name" value="aden_deam"/>
    <property type="match status" value="1"/>
</dbReference>
<keyword evidence="6" id="KW-0862">Zinc</keyword>
<reference evidence="9 10" key="1">
    <citation type="submission" date="2019-05" db="EMBL/GenBank/DDBJ databases">
        <title>Genome sequences of Thalassotalea litorea 1K03283.</title>
        <authorList>
            <person name="Zhang D."/>
        </authorList>
    </citation>
    <scope>NUCLEOTIDE SEQUENCE [LARGE SCALE GENOMIC DNA]</scope>
    <source>
        <strain evidence="9 10">MCCC 1K03283</strain>
    </source>
</reference>
<dbReference type="SUPFAM" id="SSF51556">
    <property type="entry name" value="Metallo-dependent hydrolases"/>
    <property type="match status" value="1"/>
</dbReference>
<dbReference type="EMBL" id="VCBC01000005">
    <property type="protein sequence ID" value="TLU66305.1"/>
    <property type="molecule type" value="Genomic_DNA"/>
</dbReference>
<evidence type="ECO:0000256" key="7">
    <source>
        <dbReference type="ARBA" id="ARBA00023080"/>
    </source>
</evidence>